<organism evidence="2 3">
    <name type="scientific">Sphingomonas cavernae</name>
    <dbReference type="NCBI Taxonomy" id="2320861"/>
    <lineage>
        <taxon>Bacteria</taxon>
        <taxon>Pseudomonadati</taxon>
        <taxon>Pseudomonadota</taxon>
        <taxon>Alphaproteobacteria</taxon>
        <taxon>Sphingomonadales</taxon>
        <taxon>Sphingomonadaceae</taxon>
        <taxon>Sphingomonas</taxon>
    </lineage>
</organism>
<dbReference type="Proteomes" id="UP000286100">
    <property type="component" value="Unassembled WGS sequence"/>
</dbReference>
<keyword evidence="3" id="KW-1185">Reference proteome</keyword>
<comment type="caution">
    <text evidence="2">The sequence shown here is derived from an EMBL/GenBank/DDBJ whole genome shotgun (WGS) entry which is preliminary data.</text>
</comment>
<dbReference type="Pfam" id="PF10276">
    <property type="entry name" value="zf-CHCC"/>
    <property type="match status" value="1"/>
</dbReference>
<accession>A0A418WSE3</accession>
<reference evidence="2 3" key="1">
    <citation type="submission" date="2018-09" db="EMBL/GenBank/DDBJ databases">
        <authorList>
            <person name="Zhu H."/>
        </authorList>
    </citation>
    <scope>NUCLEOTIDE SEQUENCE [LARGE SCALE GENOMIC DNA]</scope>
    <source>
        <strain evidence="2 3">K2R01-6</strain>
    </source>
</reference>
<gene>
    <name evidence="2" type="ORF">D3876_02125</name>
</gene>
<protein>
    <submittedName>
        <fullName evidence="2">Zinc-finger domain-containing protein</fullName>
    </submittedName>
</protein>
<feature type="domain" description="Zinc finger CHCC-type" evidence="1">
    <location>
        <begin position="96"/>
        <end position="128"/>
    </location>
</feature>
<proteinExistence type="predicted"/>
<evidence type="ECO:0000313" key="2">
    <source>
        <dbReference type="EMBL" id="RJF94178.1"/>
    </source>
</evidence>
<keyword evidence="2" id="KW-0479">Metal-binding</keyword>
<dbReference type="GO" id="GO:0008270">
    <property type="term" value="F:zinc ion binding"/>
    <property type="evidence" value="ECO:0007669"/>
    <property type="project" value="UniProtKB-KW"/>
</dbReference>
<dbReference type="InterPro" id="IPR019401">
    <property type="entry name" value="Znf_CHCC"/>
</dbReference>
<keyword evidence="2" id="KW-0863">Zinc-finger</keyword>
<keyword evidence="2" id="KW-0862">Zinc</keyword>
<evidence type="ECO:0000313" key="3">
    <source>
        <dbReference type="Proteomes" id="UP000286100"/>
    </source>
</evidence>
<evidence type="ECO:0000259" key="1">
    <source>
        <dbReference type="Pfam" id="PF10276"/>
    </source>
</evidence>
<dbReference type="OrthoDB" id="7391570at2"/>
<dbReference type="Gene3D" id="2.60.260.40">
    <property type="entry name" value="q5lls5 like domains"/>
    <property type="match status" value="1"/>
</dbReference>
<dbReference type="EMBL" id="QYUM01000002">
    <property type="protein sequence ID" value="RJF94178.1"/>
    <property type="molecule type" value="Genomic_DNA"/>
</dbReference>
<name>A0A418WSE3_9SPHN</name>
<dbReference type="AlphaFoldDB" id="A0A418WSE3"/>
<sequence>MAFAWTRRDYGVLGGRFRRTRARRGAVASLLRDSQKRAIRQRELEHAIDRWDNEGGADDQSRSLGAYASKPFLPARPQFFNEIGVGRIRIGVAEFDCIGALPPHDHPHIYLNMTGEGVVPCPYCATTFILDENLQQNETEPAGCFVDAGSAAPKKRTNGKGP</sequence>